<dbReference type="InterPro" id="IPR036465">
    <property type="entry name" value="vWFA_dom_sf"/>
</dbReference>
<feature type="domain" description="Hemicentin-1-like von Willebrand factor A" evidence="8">
    <location>
        <begin position="299"/>
        <end position="479"/>
    </location>
</feature>
<dbReference type="Pfam" id="PF25107">
    <property type="entry name" value="VWA7_N"/>
    <property type="match status" value="1"/>
</dbReference>
<dbReference type="EMBL" id="JAUPFM010000015">
    <property type="protein sequence ID" value="KAK2828249.1"/>
    <property type="molecule type" value="Genomic_DNA"/>
</dbReference>
<name>A0AA88M0Z1_CHASR</name>
<evidence type="ECO:0000256" key="1">
    <source>
        <dbReference type="ARBA" id="ARBA00004613"/>
    </source>
</evidence>
<comment type="caution">
    <text evidence="10">The sequence shown here is derived from an EMBL/GenBank/DDBJ whole genome shotgun (WGS) entry which is preliminary data.</text>
</comment>
<evidence type="ECO:0000256" key="3">
    <source>
        <dbReference type="ARBA" id="ARBA00022729"/>
    </source>
</evidence>
<reference evidence="10" key="1">
    <citation type="submission" date="2023-07" db="EMBL/GenBank/DDBJ databases">
        <title>Chromosome-level Genome Assembly of Striped Snakehead (Channa striata).</title>
        <authorList>
            <person name="Liu H."/>
        </authorList>
    </citation>
    <scope>NUCLEOTIDE SEQUENCE</scope>
    <source>
        <strain evidence="10">Gz</strain>
        <tissue evidence="10">Muscle</tissue>
    </source>
</reference>
<feature type="domain" description="VWA7 N-terminal" evidence="9">
    <location>
        <begin position="66"/>
        <end position="289"/>
    </location>
</feature>
<dbReference type="InterPro" id="IPR057615">
    <property type="entry name" value="Ig_VWA7"/>
</dbReference>
<evidence type="ECO:0000259" key="9">
    <source>
        <dbReference type="Pfam" id="PF25107"/>
    </source>
</evidence>
<dbReference type="InterPro" id="IPR056861">
    <property type="entry name" value="HMCN1-like_VWA"/>
</dbReference>
<evidence type="ECO:0000259" key="8">
    <source>
        <dbReference type="Pfam" id="PF25106"/>
    </source>
</evidence>
<keyword evidence="11" id="KW-1185">Reference proteome</keyword>
<dbReference type="Proteomes" id="UP001187415">
    <property type="component" value="Unassembled WGS sequence"/>
</dbReference>
<evidence type="ECO:0000259" key="6">
    <source>
        <dbReference type="Pfam" id="PF23560"/>
    </source>
</evidence>
<evidence type="ECO:0000256" key="5">
    <source>
        <dbReference type="SAM" id="SignalP"/>
    </source>
</evidence>
<keyword evidence="2" id="KW-0964">Secreted</keyword>
<sequence>MSALAALCLLLMQTGALGFGIGFLGGKSLTHQQITESAILNVTVQVCRALASAEGSGFTLPPQSLTAVSVAAACRASKSSKSFYKAISSIRNKNRQVDLTHFYYPEFHYDDEKFAEGRKIVTEGLSAVKASNKQGNFEAAREKLGKILHTLQDFYSHSNWVEMGNKIPNSNLIRSDTSIGNIAAANRATCRSCDGDDCTNNILEDVLREKILTSGYFTLNPFSTKPRGKCSHGGALDFTSRIDPKGGINKDTFDSSHGHLHQQAANVAMAATSELLEDIRLAAGDRQFLQMMGITKGKALCFVIDTTGSMGDDIDAVKNVTSTIINSKVGTEDEPSVYILVPFNDPDFGPLIRTKDPNIFKKAINSLTASGGGDLPEMSLSGLQLALTGAPSGSEIFLFTDATAKDEFLKSTVIALIERTKTVVNFMITKLLGFRRRRQTDNNQQQQQQQQQERMVTAGAQLYKTLADSSGGQAIEVTKSQLLEATGIIIESSSSSLVTILQATRSPGKTENFTFTVDESVRNLTVYVTGSSVPFTLISPSGVYQDSANKTGSLIVSSRSVGNFQTLQLNTQVGLWQINMASTNPYGLKVVGQSPIDFLFDFLEASQSPLGGFDVTRNRLRAGANGTMMLTITGTESAIVTKVTLVQSSGSGEVNGSVEAQDGARFLVHFDSIPSAEFVVVVKGQSSSAASAPFQRQSSTSLSASAVTVTATDPNSDLEPGTPLLIPFSLTTSGAGGNFSVQATNDRGFTLTFPSSLFLETGGSTNGTVNITAPAGTTSGTDVTLTIEAVAPGSADTNYIVLRLTVLKTVTDFTQPACQLLSLQANCSENCSSSAWQLSVQVTDGDGGTGIDLVSLKQGNGTLNTSLAYGNGNVTLVSYNASCCSPDVELAVVDRVGNVGSCFYTVQKTAVNDNQTAPVTTTTNTPQTQPVVSAATNAVQSFLLCFSILIMFVI</sequence>
<dbReference type="InterPro" id="IPR056862">
    <property type="entry name" value="VWA7_N"/>
</dbReference>
<evidence type="ECO:0000259" key="7">
    <source>
        <dbReference type="Pfam" id="PF23619"/>
    </source>
</evidence>
<evidence type="ECO:0000256" key="4">
    <source>
        <dbReference type="ARBA" id="ARBA00023180"/>
    </source>
</evidence>
<dbReference type="AlphaFoldDB" id="A0AA88M0Z1"/>
<dbReference type="Pfam" id="PF23560">
    <property type="entry name" value="GBD_Hemicentin"/>
    <property type="match status" value="1"/>
</dbReference>
<accession>A0AA88M0Z1</accession>
<dbReference type="Pfam" id="PF23619">
    <property type="entry name" value="Ig_VWA7"/>
    <property type="match status" value="1"/>
</dbReference>
<evidence type="ECO:0000313" key="11">
    <source>
        <dbReference type="Proteomes" id="UP001187415"/>
    </source>
</evidence>
<proteinExistence type="predicted"/>
<gene>
    <name evidence="10" type="ORF">Q5P01_019283</name>
</gene>
<dbReference type="Pfam" id="PF25106">
    <property type="entry name" value="VWA_4"/>
    <property type="match status" value="1"/>
</dbReference>
<dbReference type="GO" id="GO:0005576">
    <property type="term" value="C:extracellular region"/>
    <property type="evidence" value="ECO:0007669"/>
    <property type="project" value="UniProtKB-SubCell"/>
</dbReference>
<dbReference type="PANTHER" id="PTHR14905">
    <property type="entry name" value="NG37"/>
    <property type="match status" value="1"/>
</dbReference>
<feature type="domain" description="VWA7 Ig-like" evidence="7">
    <location>
        <begin position="711"/>
        <end position="807"/>
    </location>
</feature>
<dbReference type="Gene3D" id="3.40.50.410">
    <property type="entry name" value="von Willebrand factor, type A domain"/>
    <property type="match status" value="1"/>
</dbReference>
<evidence type="ECO:0008006" key="12">
    <source>
        <dbReference type="Google" id="ProtNLM"/>
    </source>
</evidence>
<dbReference type="SUPFAM" id="SSF53300">
    <property type="entry name" value="vWA-like"/>
    <property type="match status" value="1"/>
</dbReference>
<dbReference type="InterPro" id="IPR056475">
    <property type="entry name" value="GBD_Hemicentin/VWA7"/>
</dbReference>
<feature type="domain" description="Hemicentin/VWA7 galactose-binding" evidence="6">
    <location>
        <begin position="498"/>
        <end position="594"/>
    </location>
</feature>
<protein>
    <recommendedName>
        <fullName evidence="12">von Willebrand factor A domain-containing protein 7-like</fullName>
    </recommendedName>
</protein>
<comment type="subcellular location">
    <subcellularLocation>
        <location evidence="1">Secreted</location>
    </subcellularLocation>
</comment>
<evidence type="ECO:0000256" key="2">
    <source>
        <dbReference type="ARBA" id="ARBA00022525"/>
    </source>
</evidence>
<organism evidence="10 11">
    <name type="scientific">Channa striata</name>
    <name type="common">Snakehead murrel</name>
    <name type="synonym">Ophicephalus striatus</name>
    <dbReference type="NCBI Taxonomy" id="64152"/>
    <lineage>
        <taxon>Eukaryota</taxon>
        <taxon>Metazoa</taxon>
        <taxon>Chordata</taxon>
        <taxon>Craniata</taxon>
        <taxon>Vertebrata</taxon>
        <taxon>Euteleostomi</taxon>
        <taxon>Actinopterygii</taxon>
        <taxon>Neopterygii</taxon>
        <taxon>Teleostei</taxon>
        <taxon>Neoteleostei</taxon>
        <taxon>Acanthomorphata</taxon>
        <taxon>Anabantaria</taxon>
        <taxon>Anabantiformes</taxon>
        <taxon>Channoidei</taxon>
        <taxon>Channidae</taxon>
        <taxon>Channa</taxon>
    </lineage>
</organism>
<feature type="chain" id="PRO_5041667967" description="von Willebrand factor A domain-containing protein 7-like" evidence="5">
    <location>
        <begin position="19"/>
        <end position="954"/>
    </location>
</feature>
<keyword evidence="4" id="KW-0325">Glycoprotein</keyword>
<keyword evidence="3 5" id="KW-0732">Signal</keyword>
<evidence type="ECO:0000313" key="10">
    <source>
        <dbReference type="EMBL" id="KAK2828249.1"/>
    </source>
</evidence>
<dbReference type="CDD" id="cd00198">
    <property type="entry name" value="vWFA"/>
    <property type="match status" value="1"/>
</dbReference>
<dbReference type="InterPro" id="IPR052577">
    <property type="entry name" value="VWA7"/>
</dbReference>
<feature type="signal peptide" evidence="5">
    <location>
        <begin position="1"/>
        <end position="18"/>
    </location>
</feature>
<dbReference type="PANTHER" id="PTHR14905:SF18">
    <property type="entry name" value="VON WILLEBRAND FACTOR A DOMAIN-CONTAINING 10, TANDEM DUPLICATE 1-RELATED"/>
    <property type="match status" value="1"/>
</dbReference>